<proteinExistence type="predicted"/>
<protein>
    <submittedName>
        <fullName evidence="2">Amidohydrolase family protein</fullName>
    </submittedName>
</protein>
<sequence>MRTVIRNVRVFDGVLTVPPTEVLIEDDRLAAYDGGRADLEIDGTGATLLPGLIDAHTHTFDGDLAQALRFGVTTELDMFCLPGNLARQRRLAAERDDVADLRSSGILATAPGGHPSQIMEATSGQDLGDAVGAFDTVADAGQAKAFVEARLAEGADYLKIVIDSGHVSGLDLPVLAPDVVAALVEAGHAAGLMAVAHAVTTEDAVVALDAGVDGLAHLVTDPLPEEVAARIAAQDVFVVSTLTYFEAVTGDPSGAELVRDGRIGSLLPAQAMAALDRDPSVVPVHPDGVRNAVQAAATLHGAGVALLAGTDANPWAPLHGASMHREVLLLTEAGLSPAEALAAATSVPARRFGLADRGRIAPGFRADLLLVEGDPTTDITATRAIREIWRRGVRQAR</sequence>
<dbReference type="PANTHER" id="PTHR43135">
    <property type="entry name" value="ALPHA-D-RIBOSE 1-METHYLPHOSPHONATE 5-TRIPHOSPHATE DIPHOSPHATASE"/>
    <property type="match status" value="1"/>
</dbReference>
<feature type="domain" description="Amidohydrolase-related" evidence="1">
    <location>
        <begin position="47"/>
        <end position="381"/>
    </location>
</feature>
<reference evidence="2 3" key="1">
    <citation type="submission" date="2024-09" db="EMBL/GenBank/DDBJ databases">
        <authorList>
            <person name="Sun Q."/>
            <person name="Mori K."/>
        </authorList>
    </citation>
    <scope>NUCLEOTIDE SEQUENCE [LARGE SCALE GENOMIC DNA]</scope>
    <source>
        <strain evidence="2 3">JCM 3323</strain>
    </source>
</reference>
<dbReference type="SUPFAM" id="SSF51556">
    <property type="entry name" value="Metallo-dependent hydrolases"/>
    <property type="match status" value="1"/>
</dbReference>
<dbReference type="Pfam" id="PF01979">
    <property type="entry name" value="Amidohydro_1"/>
    <property type="match status" value="1"/>
</dbReference>
<gene>
    <name evidence="2" type="ORF">ACFFRN_41475</name>
</gene>
<organism evidence="2 3">
    <name type="scientific">Nonomuraea roseola</name>
    <dbReference type="NCBI Taxonomy" id="46179"/>
    <lineage>
        <taxon>Bacteria</taxon>
        <taxon>Bacillati</taxon>
        <taxon>Actinomycetota</taxon>
        <taxon>Actinomycetes</taxon>
        <taxon>Streptosporangiales</taxon>
        <taxon>Streptosporangiaceae</taxon>
        <taxon>Nonomuraea</taxon>
    </lineage>
</organism>
<dbReference type="InterPro" id="IPR032466">
    <property type="entry name" value="Metal_Hydrolase"/>
</dbReference>
<name>A0ABV5QDA4_9ACTN</name>
<keyword evidence="3" id="KW-1185">Reference proteome</keyword>
<dbReference type="Gene3D" id="1.20.58.520">
    <property type="entry name" value="Amidohydrolase"/>
    <property type="match status" value="1"/>
</dbReference>
<dbReference type="Gene3D" id="3.30.110.90">
    <property type="entry name" value="Amidohydrolase"/>
    <property type="match status" value="1"/>
</dbReference>
<dbReference type="Gene3D" id="3.40.50.10910">
    <property type="entry name" value="Amidohydrolase"/>
    <property type="match status" value="1"/>
</dbReference>
<dbReference type="EMBL" id="JBHMCE010000016">
    <property type="protein sequence ID" value="MFB9533114.1"/>
    <property type="molecule type" value="Genomic_DNA"/>
</dbReference>
<dbReference type="Gene3D" id="2.30.40.10">
    <property type="entry name" value="Urease, subunit C, domain 1"/>
    <property type="match status" value="1"/>
</dbReference>
<dbReference type="SUPFAM" id="SSF51338">
    <property type="entry name" value="Composite domain of metallo-dependent hydrolases"/>
    <property type="match status" value="1"/>
</dbReference>
<dbReference type="Proteomes" id="UP001589646">
    <property type="component" value="Unassembled WGS sequence"/>
</dbReference>
<dbReference type="InterPro" id="IPR006680">
    <property type="entry name" value="Amidohydro-rel"/>
</dbReference>
<dbReference type="InterPro" id="IPR011059">
    <property type="entry name" value="Metal-dep_hydrolase_composite"/>
</dbReference>
<evidence type="ECO:0000259" key="1">
    <source>
        <dbReference type="Pfam" id="PF01979"/>
    </source>
</evidence>
<evidence type="ECO:0000313" key="2">
    <source>
        <dbReference type="EMBL" id="MFB9533114.1"/>
    </source>
</evidence>
<evidence type="ECO:0000313" key="3">
    <source>
        <dbReference type="Proteomes" id="UP001589646"/>
    </source>
</evidence>
<comment type="caution">
    <text evidence="2">The sequence shown here is derived from an EMBL/GenBank/DDBJ whole genome shotgun (WGS) entry which is preliminary data.</text>
</comment>
<accession>A0ABV5QDA4</accession>
<dbReference type="InterPro" id="IPR051781">
    <property type="entry name" value="Metallo-dep_Hydrolase"/>
</dbReference>
<dbReference type="RefSeq" id="WP_379479233.1">
    <property type="nucleotide sequence ID" value="NZ_JBHMCE010000016.1"/>
</dbReference>
<dbReference type="PANTHER" id="PTHR43135:SF3">
    <property type="entry name" value="ALPHA-D-RIBOSE 1-METHYLPHOSPHONATE 5-TRIPHOSPHATE DIPHOSPHATASE"/>
    <property type="match status" value="1"/>
</dbReference>